<evidence type="ECO:0000313" key="4">
    <source>
        <dbReference type="Proteomes" id="UP000466345"/>
    </source>
</evidence>
<protein>
    <recommendedName>
        <fullName evidence="2">DUF1918 domain-containing protein</fullName>
    </recommendedName>
</protein>
<organism evidence="3 4">
    <name type="scientific">Streptomyces smaragdinus</name>
    <dbReference type="NCBI Taxonomy" id="2585196"/>
    <lineage>
        <taxon>Bacteria</taxon>
        <taxon>Bacillati</taxon>
        <taxon>Actinomycetota</taxon>
        <taxon>Actinomycetes</taxon>
        <taxon>Kitasatosporales</taxon>
        <taxon>Streptomycetaceae</taxon>
        <taxon>Streptomyces</taxon>
    </lineage>
</organism>
<evidence type="ECO:0000313" key="3">
    <source>
        <dbReference type="EMBL" id="MQY14041.1"/>
    </source>
</evidence>
<comment type="caution">
    <text evidence="3">The sequence shown here is derived from an EMBL/GenBank/DDBJ whole genome shotgun (WGS) entry which is preliminary data.</text>
</comment>
<accession>A0A7K0CKV2</accession>
<dbReference type="RefSeq" id="WP_323378234.1">
    <property type="nucleotide sequence ID" value="NZ_WEGJ01000017.1"/>
</dbReference>
<feature type="region of interest" description="Disordered" evidence="1">
    <location>
        <begin position="49"/>
        <end position="69"/>
    </location>
</feature>
<dbReference type="SUPFAM" id="SSF50118">
    <property type="entry name" value="Cell growth inhibitor/plasmid maintenance toxic component"/>
    <property type="match status" value="1"/>
</dbReference>
<dbReference type="Proteomes" id="UP000466345">
    <property type="component" value="Unassembled WGS sequence"/>
</dbReference>
<dbReference type="Pfam" id="PF08940">
    <property type="entry name" value="DUF1918"/>
    <property type="match status" value="1"/>
</dbReference>
<keyword evidence="4" id="KW-1185">Reference proteome</keyword>
<evidence type="ECO:0000259" key="2">
    <source>
        <dbReference type="Pfam" id="PF08940"/>
    </source>
</evidence>
<name>A0A7K0CKV2_9ACTN</name>
<dbReference type="AlphaFoldDB" id="A0A7K0CKV2"/>
<dbReference type="EMBL" id="WEGJ01000017">
    <property type="protein sequence ID" value="MQY14041.1"/>
    <property type="molecule type" value="Genomic_DNA"/>
</dbReference>
<evidence type="ECO:0000256" key="1">
    <source>
        <dbReference type="SAM" id="MobiDB-lite"/>
    </source>
</evidence>
<reference evidence="3 4" key="1">
    <citation type="submission" date="2019-10" db="EMBL/GenBank/DDBJ databases">
        <title>Streptomyces smaragdinus sp. nov. and Streptomyces fabii sp. nov., isolated from the gut of fungus growing-termite Macrotermes natalensis.</title>
        <authorList>
            <person name="Schwitalla J."/>
            <person name="Benndorf R."/>
            <person name="Martin K."/>
            <person name="De Beer W."/>
            <person name="Kaster A.-K."/>
            <person name="Vollmers J."/>
            <person name="Poulsen M."/>
            <person name="Beemelmanns C."/>
        </authorList>
    </citation>
    <scope>NUCLEOTIDE SEQUENCE [LARGE SCALE GENOMIC DNA]</scope>
    <source>
        <strain evidence="3 4">RB5</strain>
    </source>
</reference>
<sequence length="69" mass="7429">MRAEKGDRLVTHGRTVGDHDRVGKITEVLGTEGRPPYRVTYEDGQECVLAPGPDTVVQHEAGGTGSGRR</sequence>
<dbReference type="InterPro" id="IPR015035">
    <property type="entry name" value="DUF1918"/>
</dbReference>
<dbReference type="Gene3D" id="2.30.30.440">
    <property type="entry name" value="Domain of unknown function DUF1918"/>
    <property type="match status" value="1"/>
</dbReference>
<proteinExistence type="predicted"/>
<feature type="domain" description="DUF1918" evidence="2">
    <location>
        <begin position="1"/>
        <end position="57"/>
    </location>
</feature>
<gene>
    <name evidence="3" type="ORF">SRB5_42020</name>
</gene>